<dbReference type="Proteomes" id="UP000318478">
    <property type="component" value="Unassembled WGS sequence"/>
</dbReference>
<name>A0A5C5ZH26_9BACT</name>
<feature type="chain" id="PRO_5022854610" description="PEP-CTERM protein-sorting domain-containing protein" evidence="1">
    <location>
        <begin position="23"/>
        <end position="273"/>
    </location>
</feature>
<evidence type="ECO:0008006" key="4">
    <source>
        <dbReference type="Google" id="ProtNLM"/>
    </source>
</evidence>
<evidence type="ECO:0000256" key="1">
    <source>
        <dbReference type="SAM" id="SignalP"/>
    </source>
</evidence>
<organism evidence="2 3">
    <name type="scientific">Posidoniimonas polymericola</name>
    <dbReference type="NCBI Taxonomy" id="2528002"/>
    <lineage>
        <taxon>Bacteria</taxon>
        <taxon>Pseudomonadati</taxon>
        <taxon>Planctomycetota</taxon>
        <taxon>Planctomycetia</taxon>
        <taxon>Pirellulales</taxon>
        <taxon>Lacipirellulaceae</taxon>
        <taxon>Posidoniimonas</taxon>
    </lineage>
</organism>
<dbReference type="EMBL" id="SJPO01000001">
    <property type="protein sequence ID" value="TWT85853.1"/>
    <property type="molecule type" value="Genomic_DNA"/>
</dbReference>
<comment type="caution">
    <text evidence="2">The sequence shown here is derived from an EMBL/GenBank/DDBJ whole genome shotgun (WGS) entry which is preliminary data.</text>
</comment>
<sequence precursor="true">MNKLLRKSGLPVGLLMSLGAIVAGTRCSAAPSLMLNIDNFDEVIVQVVLDAPGAIGVEVTVQAADGLSLLSATIADTVAFDTPNPGDNPFLPGSPIGGDSTGLWTDLENGQVFASFGGPGTAAGVYDLLTLNVLYAGSGGVDVAGYVAQNGTLGPLLSDFRYIIFDIVGDVNDDGLLNTLDIDPFVLALTDPLAYDAIYPGIRVERADVNFDLQVNTLDIDPFVALLTGGASAARAPEPASLLIAAGSLAVGSVPRPRRRKLLASSTLRKLHL</sequence>
<feature type="signal peptide" evidence="1">
    <location>
        <begin position="1"/>
        <end position="22"/>
    </location>
</feature>
<dbReference type="GO" id="GO:0000272">
    <property type="term" value="P:polysaccharide catabolic process"/>
    <property type="evidence" value="ECO:0007669"/>
    <property type="project" value="InterPro"/>
</dbReference>
<proteinExistence type="predicted"/>
<dbReference type="InterPro" id="IPR036439">
    <property type="entry name" value="Dockerin_dom_sf"/>
</dbReference>
<dbReference type="AlphaFoldDB" id="A0A5C5ZH26"/>
<evidence type="ECO:0000313" key="3">
    <source>
        <dbReference type="Proteomes" id="UP000318478"/>
    </source>
</evidence>
<gene>
    <name evidence="2" type="ORF">Pla123a_06600</name>
</gene>
<dbReference type="SUPFAM" id="SSF63446">
    <property type="entry name" value="Type I dockerin domain"/>
    <property type="match status" value="1"/>
</dbReference>
<keyword evidence="1" id="KW-0732">Signal</keyword>
<accession>A0A5C5ZH26</accession>
<evidence type="ECO:0000313" key="2">
    <source>
        <dbReference type="EMBL" id="TWT85853.1"/>
    </source>
</evidence>
<reference evidence="2 3" key="1">
    <citation type="submission" date="2019-02" db="EMBL/GenBank/DDBJ databases">
        <title>Deep-cultivation of Planctomycetes and their phenomic and genomic characterization uncovers novel biology.</title>
        <authorList>
            <person name="Wiegand S."/>
            <person name="Jogler M."/>
            <person name="Boedeker C."/>
            <person name="Pinto D."/>
            <person name="Vollmers J."/>
            <person name="Rivas-Marin E."/>
            <person name="Kohn T."/>
            <person name="Peeters S.H."/>
            <person name="Heuer A."/>
            <person name="Rast P."/>
            <person name="Oberbeckmann S."/>
            <person name="Bunk B."/>
            <person name="Jeske O."/>
            <person name="Meyerdierks A."/>
            <person name="Storesund J.E."/>
            <person name="Kallscheuer N."/>
            <person name="Luecker S."/>
            <person name="Lage O.M."/>
            <person name="Pohl T."/>
            <person name="Merkel B.J."/>
            <person name="Hornburger P."/>
            <person name="Mueller R.-W."/>
            <person name="Bruemmer F."/>
            <person name="Labrenz M."/>
            <person name="Spormann A.M."/>
            <person name="Op Den Camp H."/>
            <person name="Overmann J."/>
            <person name="Amann R."/>
            <person name="Jetten M.S.M."/>
            <person name="Mascher T."/>
            <person name="Medema M.H."/>
            <person name="Devos D.P."/>
            <person name="Kaster A.-K."/>
            <person name="Ovreas L."/>
            <person name="Rohde M."/>
            <person name="Galperin M.Y."/>
            <person name="Jogler C."/>
        </authorList>
    </citation>
    <scope>NUCLEOTIDE SEQUENCE [LARGE SCALE GENOMIC DNA]</scope>
    <source>
        <strain evidence="2 3">Pla123a</strain>
    </source>
</reference>
<protein>
    <recommendedName>
        <fullName evidence="4">PEP-CTERM protein-sorting domain-containing protein</fullName>
    </recommendedName>
</protein>
<keyword evidence="3" id="KW-1185">Reference proteome</keyword>